<dbReference type="InterPro" id="IPR004176">
    <property type="entry name" value="Clp_R_N"/>
</dbReference>
<dbReference type="SUPFAM" id="SSF81923">
    <property type="entry name" value="Double Clp-N motif"/>
    <property type="match status" value="1"/>
</dbReference>
<reference evidence="2" key="1">
    <citation type="journal article" date="2014" name="Front. Microbiol.">
        <title>High frequency of phylogenetically diverse reductive dehalogenase-homologous genes in deep subseafloor sedimentary metagenomes.</title>
        <authorList>
            <person name="Kawai M."/>
            <person name="Futagami T."/>
            <person name="Toyoda A."/>
            <person name="Takaki Y."/>
            <person name="Nishi S."/>
            <person name="Hori S."/>
            <person name="Arai W."/>
            <person name="Tsubouchi T."/>
            <person name="Morono Y."/>
            <person name="Uchiyama I."/>
            <person name="Ito T."/>
            <person name="Fujiyama A."/>
            <person name="Inagaki F."/>
            <person name="Takami H."/>
        </authorList>
    </citation>
    <scope>NUCLEOTIDE SEQUENCE</scope>
    <source>
        <strain evidence="2">Expedition CK06-06</strain>
    </source>
</reference>
<organism evidence="2">
    <name type="scientific">marine sediment metagenome</name>
    <dbReference type="NCBI Taxonomy" id="412755"/>
    <lineage>
        <taxon>unclassified sequences</taxon>
        <taxon>metagenomes</taxon>
        <taxon>ecological metagenomes</taxon>
    </lineage>
</organism>
<comment type="caution">
    <text evidence="2">The sequence shown here is derived from an EMBL/GenBank/DDBJ whole genome shotgun (WGS) entry which is preliminary data.</text>
</comment>
<sequence length="112" mass="12579">MNYLTKRADQIVKLAKEVAREYGQGYVGTEHLLLAIVREGTGLGAKILLEHGVTEERMREEIDKLLQMHLQETWVFGRLPGTPNFKDVLAKAAHEARGSGNWQICSVHLLLA</sequence>
<dbReference type="AlphaFoldDB" id="X0YBJ2"/>
<evidence type="ECO:0000313" key="2">
    <source>
        <dbReference type="EMBL" id="GAG34211.1"/>
    </source>
</evidence>
<evidence type="ECO:0000259" key="1">
    <source>
        <dbReference type="PROSITE" id="PS51903"/>
    </source>
</evidence>
<dbReference type="Gene3D" id="1.10.1780.10">
    <property type="entry name" value="Clp, N-terminal domain"/>
    <property type="match status" value="1"/>
</dbReference>
<feature type="domain" description="Clp R" evidence="1">
    <location>
        <begin position="1"/>
        <end position="68"/>
    </location>
</feature>
<feature type="non-terminal residue" evidence="2">
    <location>
        <position position="112"/>
    </location>
</feature>
<dbReference type="InterPro" id="IPR036628">
    <property type="entry name" value="Clp_N_dom_sf"/>
</dbReference>
<protein>
    <recommendedName>
        <fullName evidence="1">Clp R domain-containing protein</fullName>
    </recommendedName>
</protein>
<accession>X0YBJ2</accession>
<dbReference type="Pfam" id="PF02861">
    <property type="entry name" value="Clp_N"/>
    <property type="match status" value="1"/>
</dbReference>
<proteinExistence type="predicted"/>
<name>X0YBJ2_9ZZZZ</name>
<dbReference type="PROSITE" id="PS51903">
    <property type="entry name" value="CLP_R"/>
    <property type="match status" value="1"/>
</dbReference>
<gene>
    <name evidence="2" type="ORF">S01H1_66894</name>
</gene>
<dbReference type="EMBL" id="BARS01044254">
    <property type="protein sequence ID" value="GAG34211.1"/>
    <property type="molecule type" value="Genomic_DNA"/>
</dbReference>